<dbReference type="InterPro" id="IPR053187">
    <property type="entry name" value="Notoamide_regulator"/>
</dbReference>
<dbReference type="InterPro" id="IPR036864">
    <property type="entry name" value="Zn2-C6_fun-type_DNA-bd_sf"/>
</dbReference>
<dbReference type="InterPro" id="IPR001138">
    <property type="entry name" value="Zn2Cys6_DnaBD"/>
</dbReference>
<dbReference type="Pfam" id="PF00172">
    <property type="entry name" value="Zn_clus"/>
    <property type="match status" value="1"/>
</dbReference>
<evidence type="ECO:0000259" key="2">
    <source>
        <dbReference type="PROSITE" id="PS50048"/>
    </source>
</evidence>
<dbReference type="Gene3D" id="4.10.240.10">
    <property type="entry name" value="Zn(2)-C6 fungal-type DNA-binding domain"/>
    <property type="match status" value="1"/>
</dbReference>
<dbReference type="OMA" id="VECAYEY"/>
<dbReference type="HOGENOM" id="CLU_126704_2_0_1"/>
<dbReference type="PROSITE" id="PS50048">
    <property type="entry name" value="ZN2_CY6_FUNGAL_2"/>
    <property type="match status" value="1"/>
</dbReference>
<feature type="non-terminal residue" evidence="3">
    <location>
        <position position="100"/>
    </location>
</feature>
<dbReference type="OrthoDB" id="3946596at2759"/>
<sequence length="100" mass="11370">KKIVDVACWPCRRRKGKCSGERPACASCLRRAVECAYEYDEGLTRVGSLKMKLHKSTTKTENLEYLFDQLRTRSDQESALLLAFLRLGCDVDKIVAQLKS</sequence>
<proteinExistence type="predicted"/>
<dbReference type="PROSITE" id="PS00463">
    <property type="entry name" value="ZN2_CY6_FUNGAL_1"/>
    <property type="match status" value="1"/>
</dbReference>
<reference evidence="3 4" key="1">
    <citation type="journal article" date="2012" name="PLoS Pathog.">
        <title>Diverse lifestyles and strategies of plant pathogenesis encoded in the genomes of eighteen Dothideomycetes fungi.</title>
        <authorList>
            <person name="Ohm R.A."/>
            <person name="Feau N."/>
            <person name="Henrissat B."/>
            <person name="Schoch C.L."/>
            <person name="Horwitz B.A."/>
            <person name="Barry K.W."/>
            <person name="Condon B.J."/>
            <person name="Copeland A.C."/>
            <person name="Dhillon B."/>
            <person name="Glaser F."/>
            <person name="Hesse C.N."/>
            <person name="Kosti I."/>
            <person name="LaButti K."/>
            <person name="Lindquist E.A."/>
            <person name="Lucas S."/>
            <person name="Salamov A.A."/>
            <person name="Bradshaw R.E."/>
            <person name="Ciuffetti L."/>
            <person name="Hamelin R.C."/>
            <person name="Kema G.H.J."/>
            <person name="Lawrence C."/>
            <person name="Scott J.A."/>
            <person name="Spatafora J.W."/>
            <person name="Turgeon B.G."/>
            <person name="de Wit P.J.G.M."/>
            <person name="Zhong S."/>
            <person name="Goodwin S.B."/>
            <person name="Grigoriev I.V."/>
        </authorList>
    </citation>
    <scope>NUCLEOTIDE SEQUENCE [LARGE SCALE GENOMIC DNA]</scope>
    <source>
        <strain evidence="3 4">SO2202</strain>
    </source>
</reference>
<dbReference type="SMART" id="SM00066">
    <property type="entry name" value="GAL4"/>
    <property type="match status" value="1"/>
</dbReference>
<dbReference type="GO" id="GO:0000981">
    <property type="term" value="F:DNA-binding transcription factor activity, RNA polymerase II-specific"/>
    <property type="evidence" value="ECO:0007669"/>
    <property type="project" value="InterPro"/>
</dbReference>
<dbReference type="Proteomes" id="UP000016931">
    <property type="component" value="Unassembled WGS sequence"/>
</dbReference>
<evidence type="ECO:0000313" key="4">
    <source>
        <dbReference type="Proteomes" id="UP000016931"/>
    </source>
</evidence>
<dbReference type="EMBL" id="KB456263">
    <property type="protein sequence ID" value="EMF13268.1"/>
    <property type="molecule type" value="Genomic_DNA"/>
</dbReference>
<gene>
    <name evidence="3" type="ORF">SEPMUDRAFT_28816</name>
</gene>
<evidence type="ECO:0000256" key="1">
    <source>
        <dbReference type="ARBA" id="ARBA00023242"/>
    </source>
</evidence>
<dbReference type="SUPFAM" id="SSF57701">
    <property type="entry name" value="Zn2/Cys6 DNA-binding domain"/>
    <property type="match status" value="1"/>
</dbReference>
<dbReference type="STRING" id="692275.M3CHK3"/>
<name>M3CHK3_SPHMS</name>
<keyword evidence="1" id="KW-0539">Nucleus</keyword>
<protein>
    <recommendedName>
        <fullName evidence="2">Zn(2)-C6 fungal-type domain-containing protein</fullName>
    </recommendedName>
</protein>
<dbReference type="PANTHER" id="PTHR47256:SF1">
    <property type="entry name" value="ZN(II)2CYS6 TRANSCRIPTION FACTOR (EUROFUNG)"/>
    <property type="match status" value="1"/>
</dbReference>
<feature type="non-terminal residue" evidence="3">
    <location>
        <position position="1"/>
    </location>
</feature>
<keyword evidence="4" id="KW-1185">Reference proteome</keyword>
<dbReference type="GO" id="GO:0008270">
    <property type="term" value="F:zinc ion binding"/>
    <property type="evidence" value="ECO:0007669"/>
    <property type="project" value="InterPro"/>
</dbReference>
<accession>M3CHK3</accession>
<dbReference type="AlphaFoldDB" id="M3CHK3"/>
<evidence type="ECO:0000313" key="3">
    <source>
        <dbReference type="EMBL" id="EMF13268.1"/>
    </source>
</evidence>
<dbReference type="eggNOG" id="ENOG502RAAR">
    <property type="taxonomic scope" value="Eukaryota"/>
</dbReference>
<dbReference type="RefSeq" id="XP_016761389.1">
    <property type="nucleotide sequence ID" value="XM_016908446.1"/>
</dbReference>
<feature type="domain" description="Zn(2)-C6 fungal-type" evidence="2">
    <location>
        <begin position="7"/>
        <end position="37"/>
    </location>
</feature>
<dbReference type="GeneID" id="27905583"/>
<dbReference type="CDD" id="cd00067">
    <property type="entry name" value="GAL4"/>
    <property type="match status" value="1"/>
</dbReference>
<dbReference type="PANTHER" id="PTHR47256">
    <property type="entry name" value="ZN(II)2CYS6 TRANSCRIPTION FACTOR (EUROFUNG)-RELATED"/>
    <property type="match status" value="1"/>
</dbReference>
<organism evidence="3 4">
    <name type="scientific">Sphaerulina musiva (strain SO2202)</name>
    <name type="common">Poplar stem canker fungus</name>
    <name type="synonym">Septoria musiva</name>
    <dbReference type="NCBI Taxonomy" id="692275"/>
    <lineage>
        <taxon>Eukaryota</taxon>
        <taxon>Fungi</taxon>
        <taxon>Dikarya</taxon>
        <taxon>Ascomycota</taxon>
        <taxon>Pezizomycotina</taxon>
        <taxon>Dothideomycetes</taxon>
        <taxon>Dothideomycetidae</taxon>
        <taxon>Mycosphaerellales</taxon>
        <taxon>Mycosphaerellaceae</taxon>
        <taxon>Sphaerulina</taxon>
    </lineage>
</organism>